<dbReference type="GO" id="GO:0005886">
    <property type="term" value="C:plasma membrane"/>
    <property type="evidence" value="ECO:0007669"/>
    <property type="project" value="UniProtKB-SubCell"/>
</dbReference>
<dbReference type="InterPro" id="IPR013563">
    <property type="entry name" value="Oligopep_ABC_C"/>
</dbReference>
<dbReference type="GO" id="GO:0005524">
    <property type="term" value="F:ATP binding"/>
    <property type="evidence" value="ECO:0007669"/>
    <property type="project" value="UniProtKB-KW"/>
</dbReference>
<evidence type="ECO:0000256" key="4">
    <source>
        <dbReference type="ARBA" id="ARBA00022741"/>
    </source>
</evidence>
<organism evidence="7 8">
    <name type="scientific">Vineibacter terrae</name>
    <dbReference type="NCBI Taxonomy" id="2586908"/>
    <lineage>
        <taxon>Bacteria</taxon>
        <taxon>Pseudomonadati</taxon>
        <taxon>Pseudomonadota</taxon>
        <taxon>Alphaproteobacteria</taxon>
        <taxon>Hyphomicrobiales</taxon>
        <taxon>Vineibacter</taxon>
    </lineage>
</organism>
<dbReference type="CDD" id="cd03257">
    <property type="entry name" value="ABC_NikE_OppD_transporters"/>
    <property type="match status" value="2"/>
</dbReference>
<dbReference type="AlphaFoldDB" id="A0A5C8PRJ4"/>
<sequence>MTTLLEVRDLTVAFVGDRTTRAVLSGVSLSVADGEVLGVVGESGSGKSILLAAILRLLQPPWQVLGGQVLLRGENLLEQDERRLAALRGKELALALSNPRQHLNPILTIGRQLSDVIRAHRPIPHAAALAAAAELLKSVNIPDPVLRLQAYPHELSGGMCQRVILALAIANAPKLLIVDEPTSGLDVTVSVQILDLMRNAVRKLNSGLLVVSRDLGVVANYCERVVVMNAGRIVEEAEVRRFFATPQNVYSRKLLHAAAAARDADLASSGASPVLLRTEPQPEHPLPSASEPLLEVRDLMKRFPVRDGRVLTAVNDISFAIGRGEAVGLVGESGSGKSTVGRCVLRLIEPTSGTLWFKGQEISKLAGTGLRKLRAKLQMVFQDPFDSLDPRQSLSAAIEEPLSLTTDMTRGDRKARVADLLQLVGLSRDAASLYPHQMSAGELQRVGIARAIATQPDLVVFDEPTSALDVSVRADILNLLRDLQQRLGMSYLFISHDLTAVRRLCHRTAIMYLGKLVEVGETEELFRTPSHPYSRALLSSVLYPDPAQRRSPFLLSGEIPSPIDLPSGCALHTRCPMATADCARIEPALEEKAPGRQLSCINVAPERSKTQ</sequence>
<evidence type="ECO:0000256" key="5">
    <source>
        <dbReference type="ARBA" id="ARBA00022840"/>
    </source>
</evidence>
<gene>
    <name evidence="7" type="ORF">FHP25_07310</name>
</gene>
<dbReference type="PANTHER" id="PTHR43776">
    <property type="entry name" value="TRANSPORT ATP-BINDING PROTEIN"/>
    <property type="match status" value="1"/>
</dbReference>
<dbReference type="Pfam" id="PF00005">
    <property type="entry name" value="ABC_tran"/>
    <property type="match status" value="2"/>
</dbReference>
<accession>A0A5C8PRJ4</accession>
<dbReference type="RefSeq" id="WP_178133358.1">
    <property type="nucleotide sequence ID" value="NZ_VDUZ01000006.1"/>
</dbReference>
<dbReference type="NCBIfam" id="NF007739">
    <property type="entry name" value="PRK10419.1"/>
    <property type="match status" value="2"/>
</dbReference>
<dbReference type="PROSITE" id="PS00211">
    <property type="entry name" value="ABC_TRANSPORTER_1"/>
    <property type="match status" value="2"/>
</dbReference>
<dbReference type="SUPFAM" id="SSF52540">
    <property type="entry name" value="P-loop containing nucleoside triphosphate hydrolases"/>
    <property type="match status" value="2"/>
</dbReference>
<dbReference type="InterPro" id="IPR003439">
    <property type="entry name" value="ABC_transporter-like_ATP-bd"/>
</dbReference>
<dbReference type="EMBL" id="VDUZ01000006">
    <property type="protein sequence ID" value="TXL78794.1"/>
    <property type="molecule type" value="Genomic_DNA"/>
</dbReference>
<name>A0A5C8PRJ4_9HYPH</name>
<comment type="caution">
    <text evidence="7">The sequence shown here is derived from an EMBL/GenBank/DDBJ whole genome shotgun (WGS) entry which is preliminary data.</text>
</comment>
<evidence type="ECO:0000313" key="8">
    <source>
        <dbReference type="Proteomes" id="UP000321638"/>
    </source>
</evidence>
<dbReference type="GO" id="GO:0015833">
    <property type="term" value="P:peptide transport"/>
    <property type="evidence" value="ECO:0007669"/>
    <property type="project" value="InterPro"/>
</dbReference>
<dbReference type="GO" id="GO:0016887">
    <property type="term" value="F:ATP hydrolysis activity"/>
    <property type="evidence" value="ECO:0007669"/>
    <property type="project" value="InterPro"/>
</dbReference>
<keyword evidence="4" id="KW-0547">Nucleotide-binding</keyword>
<proteinExistence type="inferred from homology"/>
<feature type="domain" description="ABC transporter" evidence="6">
    <location>
        <begin position="294"/>
        <end position="538"/>
    </location>
</feature>
<reference evidence="7 8" key="1">
    <citation type="submission" date="2019-06" db="EMBL/GenBank/DDBJ databases">
        <title>New taxonomy in bacterial strain CC-CFT640, isolated from vineyard.</title>
        <authorList>
            <person name="Lin S.-Y."/>
            <person name="Tsai C.-F."/>
            <person name="Young C.-C."/>
        </authorList>
    </citation>
    <scope>NUCLEOTIDE SEQUENCE [LARGE SCALE GENOMIC DNA]</scope>
    <source>
        <strain evidence="7 8">CC-CFT640</strain>
    </source>
</reference>
<dbReference type="PROSITE" id="PS50893">
    <property type="entry name" value="ABC_TRANSPORTER_2"/>
    <property type="match status" value="2"/>
</dbReference>
<dbReference type="Proteomes" id="UP000321638">
    <property type="component" value="Unassembled WGS sequence"/>
</dbReference>
<dbReference type="InterPro" id="IPR050319">
    <property type="entry name" value="ABC_transp_ATP-bind"/>
</dbReference>
<dbReference type="Pfam" id="PF08352">
    <property type="entry name" value="oligo_HPY"/>
    <property type="match status" value="1"/>
</dbReference>
<keyword evidence="3" id="KW-0813">Transport</keyword>
<dbReference type="FunFam" id="3.40.50.300:FF:000016">
    <property type="entry name" value="Oligopeptide ABC transporter ATP-binding component"/>
    <property type="match status" value="1"/>
</dbReference>
<keyword evidence="8" id="KW-1185">Reference proteome</keyword>
<dbReference type="GO" id="GO:0055085">
    <property type="term" value="P:transmembrane transport"/>
    <property type="evidence" value="ECO:0007669"/>
    <property type="project" value="UniProtKB-ARBA"/>
</dbReference>
<dbReference type="NCBIfam" id="NF008453">
    <property type="entry name" value="PRK11308.1"/>
    <property type="match status" value="2"/>
</dbReference>
<dbReference type="SMART" id="SM00382">
    <property type="entry name" value="AAA"/>
    <property type="match status" value="2"/>
</dbReference>
<protein>
    <submittedName>
        <fullName evidence="7">ABC transporter ATP-binding protein</fullName>
    </submittedName>
</protein>
<dbReference type="InterPro" id="IPR017871">
    <property type="entry name" value="ABC_transporter-like_CS"/>
</dbReference>
<dbReference type="InterPro" id="IPR003593">
    <property type="entry name" value="AAA+_ATPase"/>
</dbReference>
<dbReference type="PANTHER" id="PTHR43776:SF7">
    <property type="entry name" value="D,D-DIPEPTIDE TRANSPORT ATP-BINDING PROTEIN DDPF-RELATED"/>
    <property type="match status" value="1"/>
</dbReference>
<comment type="subcellular location">
    <subcellularLocation>
        <location evidence="1">Cell inner membrane</location>
        <topology evidence="1">Peripheral membrane protein</topology>
    </subcellularLocation>
</comment>
<evidence type="ECO:0000256" key="3">
    <source>
        <dbReference type="ARBA" id="ARBA00022448"/>
    </source>
</evidence>
<dbReference type="Gene3D" id="3.40.50.300">
    <property type="entry name" value="P-loop containing nucleotide triphosphate hydrolases"/>
    <property type="match status" value="2"/>
</dbReference>
<keyword evidence="5 7" id="KW-0067">ATP-binding</keyword>
<comment type="similarity">
    <text evidence="2">Belongs to the ABC transporter superfamily.</text>
</comment>
<dbReference type="InterPro" id="IPR027417">
    <property type="entry name" value="P-loop_NTPase"/>
</dbReference>
<evidence type="ECO:0000259" key="6">
    <source>
        <dbReference type="PROSITE" id="PS50893"/>
    </source>
</evidence>
<feature type="domain" description="ABC transporter" evidence="6">
    <location>
        <begin position="5"/>
        <end position="255"/>
    </location>
</feature>
<evidence type="ECO:0000256" key="2">
    <source>
        <dbReference type="ARBA" id="ARBA00005417"/>
    </source>
</evidence>
<dbReference type="NCBIfam" id="TIGR01727">
    <property type="entry name" value="oligo_HPY"/>
    <property type="match status" value="1"/>
</dbReference>
<evidence type="ECO:0000313" key="7">
    <source>
        <dbReference type="EMBL" id="TXL78794.1"/>
    </source>
</evidence>
<evidence type="ECO:0000256" key="1">
    <source>
        <dbReference type="ARBA" id="ARBA00004417"/>
    </source>
</evidence>